<dbReference type="Proteomes" id="UP000258927">
    <property type="component" value="Chromosome"/>
</dbReference>
<dbReference type="EMBL" id="CP021330">
    <property type="protein sequence ID" value="AVX04231.1"/>
    <property type="molecule type" value="Genomic_DNA"/>
</dbReference>
<name>A0A2R4MDW7_9HYPH</name>
<proteinExistence type="predicted"/>
<dbReference type="AlphaFoldDB" id="A0A2R4MDW7"/>
<dbReference type="KEGG" id="mmyr:MXMO3_01705"/>
<evidence type="ECO:0000313" key="1">
    <source>
        <dbReference type="EMBL" id="AVX04231.1"/>
    </source>
</evidence>
<keyword evidence="2" id="KW-1185">Reference proteome</keyword>
<organism evidence="1 2">
    <name type="scientific">Maritalea myrionectae</name>
    <dbReference type="NCBI Taxonomy" id="454601"/>
    <lineage>
        <taxon>Bacteria</taxon>
        <taxon>Pseudomonadati</taxon>
        <taxon>Pseudomonadota</taxon>
        <taxon>Alphaproteobacteria</taxon>
        <taxon>Hyphomicrobiales</taxon>
        <taxon>Devosiaceae</taxon>
        <taxon>Maritalea</taxon>
    </lineage>
</organism>
<evidence type="ECO:0000313" key="2">
    <source>
        <dbReference type="Proteomes" id="UP000258927"/>
    </source>
</evidence>
<protein>
    <submittedName>
        <fullName evidence="1">Uncharacterized protein</fullName>
    </submittedName>
</protein>
<sequence length="81" mass="9038">MQPKYPCDDSQRAAAMAVRQGTANDTQQVVFFNWIVQQIAEVQGMSFRQDPYETAFNEGKRFVGQSIIDASTPSSNPKPNP</sequence>
<accession>A0A2R4MDW7</accession>
<gene>
    <name evidence="1" type="ORF">MXMO3_01705</name>
</gene>
<dbReference type="RefSeq" id="WP_117395575.1">
    <property type="nucleotide sequence ID" value="NZ_CP021330.1"/>
</dbReference>
<reference evidence="1 2" key="1">
    <citation type="submission" date="2017-05" db="EMBL/GenBank/DDBJ databases">
        <title>Genome Analysis of Maritalea myrionectae HL2708#5.</title>
        <authorList>
            <consortium name="Cotde Inc.-PKNU"/>
            <person name="Jang D."/>
            <person name="Oh H.-M."/>
        </authorList>
    </citation>
    <scope>NUCLEOTIDE SEQUENCE [LARGE SCALE GENOMIC DNA]</scope>
    <source>
        <strain evidence="1 2">HL2708#5</strain>
    </source>
</reference>